<organism evidence="2 3">
    <name type="scientific">Alteromonas alba</name>
    <dbReference type="NCBI Taxonomy" id="2079529"/>
    <lineage>
        <taxon>Bacteria</taxon>
        <taxon>Pseudomonadati</taxon>
        <taxon>Pseudomonadota</taxon>
        <taxon>Gammaproteobacteria</taxon>
        <taxon>Alteromonadales</taxon>
        <taxon>Alteromonadaceae</taxon>
        <taxon>Alteromonas/Salinimonas group</taxon>
        <taxon>Alteromonas</taxon>
    </lineage>
</organism>
<dbReference type="EMBL" id="PVNP01000196">
    <property type="protein sequence ID" value="PRO71883.1"/>
    <property type="molecule type" value="Genomic_DNA"/>
</dbReference>
<proteinExistence type="predicted"/>
<gene>
    <name evidence="2" type="ORF">C6Y40_19335</name>
</gene>
<evidence type="ECO:0008006" key="4">
    <source>
        <dbReference type="Google" id="ProtNLM"/>
    </source>
</evidence>
<dbReference type="OrthoDB" id="272996at2"/>
<feature type="transmembrane region" description="Helical" evidence="1">
    <location>
        <begin position="131"/>
        <end position="158"/>
    </location>
</feature>
<dbReference type="Proteomes" id="UP000238949">
    <property type="component" value="Unassembled WGS sequence"/>
</dbReference>
<name>A0A2S9V636_9ALTE</name>
<comment type="caution">
    <text evidence="2">The sequence shown here is derived from an EMBL/GenBank/DDBJ whole genome shotgun (WGS) entry which is preliminary data.</text>
</comment>
<feature type="transmembrane region" description="Helical" evidence="1">
    <location>
        <begin position="52"/>
        <end position="70"/>
    </location>
</feature>
<keyword evidence="1" id="KW-0812">Transmembrane</keyword>
<sequence length="167" mass="18341">MPFTPVHMGPGLLIKALLQGSFSLMVFGWTQIVMDVQPLWVMIVGHGHLHGFSHTIIGSSLIAIFAALTGKYLSEFGLRLLGIAKPAQPIIIAWWVAFLSAFIGSYSHVGLDAIMHGDVQPAYPLTLDNPLLGMISVSTLHKLCLYSGMLGAVIFYAVQWHTRKKHY</sequence>
<keyword evidence="3" id="KW-1185">Reference proteome</keyword>
<evidence type="ECO:0000313" key="2">
    <source>
        <dbReference type="EMBL" id="PRO71883.1"/>
    </source>
</evidence>
<feature type="transmembrane region" description="Helical" evidence="1">
    <location>
        <begin position="12"/>
        <end position="32"/>
    </location>
</feature>
<dbReference type="AlphaFoldDB" id="A0A2S9V636"/>
<feature type="transmembrane region" description="Helical" evidence="1">
    <location>
        <begin position="91"/>
        <end position="111"/>
    </location>
</feature>
<accession>A0A2S9V636</accession>
<keyword evidence="1" id="KW-0472">Membrane</keyword>
<dbReference type="RefSeq" id="WP_105936043.1">
    <property type="nucleotide sequence ID" value="NZ_PVNP01000196.1"/>
</dbReference>
<reference evidence="3" key="1">
    <citation type="journal article" date="2020" name="Int. J. Syst. Evol. Microbiol.">
        <title>Alteromonas alba sp. nov., a marine bacterium isolated from the seawater of the West Pacific Ocean.</title>
        <authorList>
            <person name="Sun C."/>
            <person name="Wu Y.-H."/>
            <person name="Xamxidin M."/>
            <person name="Cheng H."/>
            <person name="Xu X.-W."/>
        </authorList>
    </citation>
    <scope>NUCLEOTIDE SEQUENCE [LARGE SCALE GENOMIC DNA]</scope>
    <source>
        <strain evidence="3">190</strain>
    </source>
</reference>
<keyword evidence="1" id="KW-1133">Transmembrane helix</keyword>
<evidence type="ECO:0000313" key="3">
    <source>
        <dbReference type="Proteomes" id="UP000238949"/>
    </source>
</evidence>
<protein>
    <recommendedName>
        <fullName evidence="4">Hydrolase</fullName>
    </recommendedName>
</protein>
<evidence type="ECO:0000256" key="1">
    <source>
        <dbReference type="SAM" id="Phobius"/>
    </source>
</evidence>